<dbReference type="EMBL" id="CP042189">
    <property type="protein sequence ID" value="QDS70627.1"/>
    <property type="molecule type" value="Genomic_DNA"/>
</dbReference>
<keyword evidence="4" id="KW-0719">Serine esterase</keyword>
<evidence type="ECO:0000256" key="2">
    <source>
        <dbReference type="ARBA" id="ARBA00007534"/>
    </source>
</evidence>
<evidence type="ECO:0000256" key="8">
    <source>
        <dbReference type="ARBA" id="ARBA00023157"/>
    </source>
</evidence>
<name>A0A517L4P8_9PEZI</name>
<dbReference type="OrthoDB" id="2975078at2759"/>
<evidence type="ECO:0000256" key="10">
    <source>
        <dbReference type="PIRSR" id="PIRSR611150-1"/>
    </source>
</evidence>
<dbReference type="Pfam" id="PF01083">
    <property type="entry name" value="Cutinase"/>
    <property type="match status" value="1"/>
</dbReference>
<feature type="active site" description="Nucleophile" evidence="10">
    <location>
        <position position="229"/>
    </location>
</feature>
<feature type="disulfide bond" evidence="11">
    <location>
        <begin position="276"/>
        <end position="283"/>
    </location>
</feature>
<dbReference type="EC" id="3.1.1.74" evidence="3"/>
<reference evidence="13 14" key="1">
    <citation type="submission" date="2019-07" db="EMBL/GenBank/DDBJ databases">
        <title>Finished genome of Venturia effusa.</title>
        <authorList>
            <person name="Young C.A."/>
            <person name="Cox M.P."/>
            <person name="Ganley A.R.D."/>
            <person name="David W.J."/>
        </authorList>
    </citation>
    <scope>NUCLEOTIDE SEQUENCE [LARGE SCALE GENOMIC DNA]</scope>
    <source>
        <strain evidence="14">albino</strain>
    </source>
</reference>
<sequence>MRNYFTAVLSLVPLVSSIPAPVQYNNGLGFIPSEEQIAAVEAANNVTAKILAIKERLASVSCAGQSCDIADLSGSTGRMPKVKPEGGGPSDYKCIGKYNKPGLEAALKAPQVKAQPNGISGAMMGAGHAVGNLVPGFAPPDTGKFTGSCNKNIVIFAKGTTETGLLGITVGPLLNAGLPRGFSVYGVSYTADLAGDYCLGLPGGMVAKDMLNAAAAKCPDAKLFMSGYSQGGMISHNAVAYADAETKKRVAGVVVFGDPFQGAPIKGYSGPIITYCNTGDYVCTGNFVVGAAHLSYTGSATATAIREMKKLAG</sequence>
<evidence type="ECO:0000256" key="5">
    <source>
        <dbReference type="ARBA" id="ARBA00022525"/>
    </source>
</evidence>
<proteinExistence type="inferred from homology"/>
<evidence type="ECO:0000256" key="4">
    <source>
        <dbReference type="ARBA" id="ARBA00022487"/>
    </source>
</evidence>
<dbReference type="InterPro" id="IPR029058">
    <property type="entry name" value="AB_hydrolase_fold"/>
</dbReference>
<evidence type="ECO:0000256" key="6">
    <source>
        <dbReference type="ARBA" id="ARBA00022729"/>
    </source>
</evidence>
<dbReference type="PANTHER" id="PTHR48250">
    <property type="entry name" value="CUTINASE 2-RELATED"/>
    <property type="match status" value="1"/>
</dbReference>
<dbReference type="InterPro" id="IPR000675">
    <property type="entry name" value="Cutinase/axe"/>
</dbReference>
<feature type="signal peptide" evidence="12">
    <location>
        <begin position="1"/>
        <end position="17"/>
    </location>
</feature>
<keyword evidence="6 12" id="KW-0732">Signal</keyword>
<evidence type="ECO:0000256" key="9">
    <source>
        <dbReference type="ARBA" id="ARBA00034045"/>
    </source>
</evidence>
<dbReference type="Proteomes" id="UP000316270">
    <property type="component" value="Chromosome 5"/>
</dbReference>
<accession>A0A517L4P8</accession>
<protein>
    <recommendedName>
        <fullName evidence="3">cutinase</fullName>
        <ecNumber evidence="3">3.1.1.74</ecNumber>
    </recommendedName>
</protein>
<feature type="active site" evidence="10">
    <location>
        <position position="280"/>
    </location>
</feature>
<dbReference type="PANTHER" id="PTHR48250:SF3">
    <property type="entry name" value="CUTINASE 1-RELATED"/>
    <property type="match status" value="1"/>
</dbReference>
<dbReference type="AlphaFoldDB" id="A0A517L4P8"/>
<dbReference type="Gene3D" id="3.40.50.1820">
    <property type="entry name" value="alpha/beta hydrolase"/>
    <property type="match status" value="1"/>
</dbReference>
<dbReference type="SUPFAM" id="SSF53474">
    <property type="entry name" value="alpha/beta-Hydrolases"/>
    <property type="match status" value="1"/>
</dbReference>
<evidence type="ECO:0000256" key="11">
    <source>
        <dbReference type="PIRSR" id="PIRSR611150-2"/>
    </source>
</evidence>
<comment type="subcellular location">
    <subcellularLocation>
        <location evidence="1">Secreted</location>
    </subcellularLocation>
</comment>
<gene>
    <name evidence="13" type="ORF">FKW77_000671</name>
</gene>
<keyword evidence="14" id="KW-1185">Reference proteome</keyword>
<evidence type="ECO:0000313" key="14">
    <source>
        <dbReference type="Proteomes" id="UP000316270"/>
    </source>
</evidence>
<comment type="catalytic activity">
    <reaction evidence="9">
        <text>cutin + H2O = cutin monomers.</text>
        <dbReference type="EC" id="3.1.1.74"/>
    </reaction>
</comment>
<keyword evidence="7" id="KW-0378">Hydrolase</keyword>
<dbReference type="SMART" id="SM01110">
    <property type="entry name" value="Cutinase"/>
    <property type="match status" value="1"/>
</dbReference>
<feature type="disulfide bond" evidence="11">
    <location>
        <begin position="149"/>
        <end position="218"/>
    </location>
</feature>
<keyword evidence="8 11" id="KW-1015">Disulfide bond</keyword>
<feature type="chain" id="PRO_5021701763" description="cutinase" evidence="12">
    <location>
        <begin position="18"/>
        <end position="313"/>
    </location>
</feature>
<dbReference type="STRING" id="50376.A0A517L4P8"/>
<evidence type="ECO:0000256" key="3">
    <source>
        <dbReference type="ARBA" id="ARBA00013095"/>
    </source>
</evidence>
<dbReference type="GO" id="GO:0005576">
    <property type="term" value="C:extracellular region"/>
    <property type="evidence" value="ECO:0007669"/>
    <property type="project" value="UniProtKB-SubCell"/>
</dbReference>
<dbReference type="GO" id="GO:0016052">
    <property type="term" value="P:carbohydrate catabolic process"/>
    <property type="evidence" value="ECO:0007669"/>
    <property type="project" value="TreeGrafter"/>
</dbReference>
<keyword evidence="5" id="KW-0964">Secreted</keyword>
<evidence type="ECO:0000256" key="1">
    <source>
        <dbReference type="ARBA" id="ARBA00004613"/>
    </source>
</evidence>
<dbReference type="GO" id="GO:0050525">
    <property type="term" value="F:cutinase activity"/>
    <property type="evidence" value="ECO:0007669"/>
    <property type="project" value="UniProtKB-EC"/>
</dbReference>
<evidence type="ECO:0000256" key="12">
    <source>
        <dbReference type="SAM" id="SignalP"/>
    </source>
</evidence>
<comment type="similarity">
    <text evidence="2">Belongs to the cutinase family.</text>
</comment>
<evidence type="ECO:0000313" key="13">
    <source>
        <dbReference type="EMBL" id="QDS70627.1"/>
    </source>
</evidence>
<feature type="active site" description="Proton donor/acceptor" evidence="10">
    <location>
        <position position="293"/>
    </location>
</feature>
<evidence type="ECO:0000256" key="7">
    <source>
        <dbReference type="ARBA" id="ARBA00022801"/>
    </source>
</evidence>
<dbReference type="InterPro" id="IPR011150">
    <property type="entry name" value="Cutinase_monf"/>
</dbReference>
<organism evidence="13 14">
    <name type="scientific">Venturia effusa</name>
    <dbReference type="NCBI Taxonomy" id="50376"/>
    <lineage>
        <taxon>Eukaryota</taxon>
        <taxon>Fungi</taxon>
        <taxon>Dikarya</taxon>
        <taxon>Ascomycota</taxon>
        <taxon>Pezizomycotina</taxon>
        <taxon>Dothideomycetes</taxon>
        <taxon>Pleosporomycetidae</taxon>
        <taxon>Venturiales</taxon>
        <taxon>Venturiaceae</taxon>
        <taxon>Venturia</taxon>
    </lineage>
</organism>